<keyword evidence="3" id="KW-1185">Reference proteome</keyword>
<dbReference type="Proteomes" id="UP000005824">
    <property type="component" value="Unassembled WGS sequence"/>
</dbReference>
<evidence type="ECO:0000256" key="1">
    <source>
        <dbReference type="SAM" id="MobiDB-lite"/>
    </source>
</evidence>
<feature type="region of interest" description="Disordered" evidence="1">
    <location>
        <begin position="52"/>
        <end position="77"/>
    </location>
</feature>
<feature type="compositionally biased region" description="Basic and acidic residues" evidence="1">
    <location>
        <begin position="52"/>
        <end position="62"/>
    </location>
</feature>
<sequence length="114" mass="12921">MQNKLTSECDSLRKALELGQKEVASARKMQKEAEGRVATIEGQIRAQEAKLESMRRRLEKPGSGEQSEGTEKEERIKSLQALCAQKQEENRRLRTQLAERAAKQAAAARVRWRG</sequence>
<evidence type="ECO:0000313" key="3">
    <source>
        <dbReference type="Proteomes" id="UP000005824"/>
    </source>
</evidence>
<dbReference type="InParanoid" id="B4DAE9"/>
<gene>
    <name evidence="2" type="ORF">CfE428DRAFT_5890</name>
</gene>
<proteinExistence type="predicted"/>
<name>B4DAE9_9BACT</name>
<protein>
    <submittedName>
        <fullName evidence="2">Uncharacterized protein</fullName>
    </submittedName>
</protein>
<dbReference type="AlphaFoldDB" id="B4DAE9"/>
<accession>B4DAE9</accession>
<dbReference type="EMBL" id="ABVL01000030">
    <property type="protein sequence ID" value="EDY16610.1"/>
    <property type="molecule type" value="Genomic_DNA"/>
</dbReference>
<organism evidence="2 3">
    <name type="scientific">Chthoniobacter flavus Ellin428</name>
    <dbReference type="NCBI Taxonomy" id="497964"/>
    <lineage>
        <taxon>Bacteria</taxon>
        <taxon>Pseudomonadati</taxon>
        <taxon>Verrucomicrobiota</taxon>
        <taxon>Spartobacteria</taxon>
        <taxon>Chthoniobacterales</taxon>
        <taxon>Chthoniobacteraceae</taxon>
        <taxon>Chthoniobacter</taxon>
    </lineage>
</organism>
<reference evidence="2 3" key="1">
    <citation type="journal article" date="2011" name="J. Bacteriol.">
        <title>Genome sequence of Chthoniobacter flavus Ellin428, an aerobic heterotrophic soil bacterium.</title>
        <authorList>
            <person name="Kant R."/>
            <person name="van Passel M.W."/>
            <person name="Palva A."/>
            <person name="Lucas S."/>
            <person name="Lapidus A."/>
            <person name="Glavina Del Rio T."/>
            <person name="Dalin E."/>
            <person name="Tice H."/>
            <person name="Bruce D."/>
            <person name="Goodwin L."/>
            <person name="Pitluck S."/>
            <person name="Larimer F.W."/>
            <person name="Land M.L."/>
            <person name="Hauser L."/>
            <person name="Sangwan P."/>
            <person name="de Vos W.M."/>
            <person name="Janssen P.H."/>
            <person name="Smidt H."/>
        </authorList>
    </citation>
    <scope>NUCLEOTIDE SEQUENCE [LARGE SCALE GENOMIC DNA]</scope>
    <source>
        <strain evidence="2 3">Ellin428</strain>
    </source>
</reference>
<comment type="caution">
    <text evidence="2">The sequence shown here is derived from an EMBL/GenBank/DDBJ whole genome shotgun (WGS) entry which is preliminary data.</text>
</comment>
<evidence type="ECO:0000313" key="2">
    <source>
        <dbReference type="EMBL" id="EDY16610.1"/>
    </source>
</evidence>